<feature type="signal peptide" evidence="2">
    <location>
        <begin position="1"/>
        <end position="25"/>
    </location>
</feature>
<dbReference type="PANTHER" id="PTHR36933">
    <property type="entry name" value="SLL0788 PROTEIN"/>
    <property type="match status" value="1"/>
</dbReference>
<feature type="region of interest" description="Disordered" evidence="1">
    <location>
        <begin position="25"/>
        <end position="55"/>
    </location>
</feature>
<evidence type="ECO:0000313" key="4">
    <source>
        <dbReference type="EMBL" id="PPK66335.1"/>
    </source>
</evidence>
<accession>A0A2S6GM86</accession>
<dbReference type="RefSeq" id="WP_104480331.1">
    <property type="nucleotide sequence ID" value="NZ_CP154825.1"/>
</dbReference>
<evidence type="ECO:0000259" key="3">
    <source>
        <dbReference type="Pfam" id="PF03713"/>
    </source>
</evidence>
<feature type="compositionally biased region" description="Low complexity" evidence="1">
    <location>
        <begin position="28"/>
        <end position="55"/>
    </location>
</feature>
<feature type="domain" description="DUF305" evidence="3">
    <location>
        <begin position="76"/>
        <end position="220"/>
    </location>
</feature>
<dbReference type="AlphaFoldDB" id="A0A2S6GM86"/>
<gene>
    <name evidence="4" type="ORF">CLV40_11039</name>
</gene>
<reference evidence="4 5" key="1">
    <citation type="submission" date="2018-02" db="EMBL/GenBank/DDBJ databases">
        <title>Genomic Encyclopedia of Archaeal and Bacterial Type Strains, Phase II (KMG-II): from individual species to whole genera.</title>
        <authorList>
            <person name="Goeker M."/>
        </authorList>
    </citation>
    <scope>NUCLEOTIDE SEQUENCE [LARGE SCALE GENOMIC DNA]</scope>
    <source>
        <strain evidence="4 5">YU 961-1</strain>
    </source>
</reference>
<dbReference type="EMBL" id="PTIX01000010">
    <property type="protein sequence ID" value="PPK66335.1"/>
    <property type="molecule type" value="Genomic_DNA"/>
</dbReference>
<evidence type="ECO:0000313" key="5">
    <source>
        <dbReference type="Proteomes" id="UP000239203"/>
    </source>
</evidence>
<comment type="caution">
    <text evidence="4">The sequence shown here is derived from an EMBL/GenBank/DDBJ whole genome shotgun (WGS) entry which is preliminary data.</text>
</comment>
<organism evidence="4 5">
    <name type="scientific">Actinokineospora auranticolor</name>
    <dbReference type="NCBI Taxonomy" id="155976"/>
    <lineage>
        <taxon>Bacteria</taxon>
        <taxon>Bacillati</taxon>
        <taxon>Actinomycetota</taxon>
        <taxon>Actinomycetes</taxon>
        <taxon>Pseudonocardiales</taxon>
        <taxon>Pseudonocardiaceae</taxon>
        <taxon>Actinokineospora</taxon>
    </lineage>
</organism>
<dbReference type="Gene3D" id="1.20.1260.10">
    <property type="match status" value="1"/>
</dbReference>
<sequence>MRRPLVAVAACVTLLVAGCGSDSHAGHADPAGHAGHGAATTSSSPASPSAQAPAGGAASASAAAAPAVGGDWNLADVMFLQMAIANHKRGIELVQLADKHQVRADVRNLADAIRLTQEQEVSQMSKWLTDWKQPVEVSGDPSAHAHHGGMPLTDPQTIAELDAQPDGQFEKQFVTILTGHQHNAVEFALTEKKDGANADVKAFADKVVKSRTAQIQQLLNFSQ</sequence>
<dbReference type="PANTHER" id="PTHR36933:SF1">
    <property type="entry name" value="SLL0788 PROTEIN"/>
    <property type="match status" value="1"/>
</dbReference>
<proteinExistence type="predicted"/>
<dbReference type="PROSITE" id="PS51257">
    <property type="entry name" value="PROKAR_LIPOPROTEIN"/>
    <property type="match status" value="1"/>
</dbReference>
<keyword evidence="5" id="KW-1185">Reference proteome</keyword>
<dbReference type="InterPro" id="IPR012347">
    <property type="entry name" value="Ferritin-like"/>
</dbReference>
<dbReference type="OrthoDB" id="26872at2"/>
<name>A0A2S6GM86_9PSEU</name>
<dbReference type="Pfam" id="PF03713">
    <property type="entry name" value="DUF305"/>
    <property type="match status" value="1"/>
</dbReference>
<dbReference type="Proteomes" id="UP000239203">
    <property type="component" value="Unassembled WGS sequence"/>
</dbReference>
<evidence type="ECO:0000256" key="1">
    <source>
        <dbReference type="SAM" id="MobiDB-lite"/>
    </source>
</evidence>
<keyword evidence="2" id="KW-0732">Signal</keyword>
<protein>
    <submittedName>
        <fullName evidence="4">Uncharacterized protein (DUF305 family)</fullName>
    </submittedName>
</protein>
<feature type="chain" id="PRO_5015695520" evidence="2">
    <location>
        <begin position="26"/>
        <end position="223"/>
    </location>
</feature>
<evidence type="ECO:0000256" key="2">
    <source>
        <dbReference type="SAM" id="SignalP"/>
    </source>
</evidence>
<dbReference type="InterPro" id="IPR005183">
    <property type="entry name" value="DUF305_CopM-like"/>
</dbReference>